<dbReference type="InterPro" id="IPR027268">
    <property type="entry name" value="Peptidase_M4/M1_CTD_sf"/>
</dbReference>
<dbReference type="PANTHER" id="PTHR45726:SF3">
    <property type="entry name" value="LEUKOTRIENE A-4 HYDROLASE"/>
    <property type="match status" value="1"/>
</dbReference>
<dbReference type="Pfam" id="PF01433">
    <property type="entry name" value="Peptidase_M1"/>
    <property type="match status" value="1"/>
</dbReference>
<feature type="binding site" evidence="1">
    <location>
        <position position="381"/>
    </location>
    <ligand>
        <name>Zn(2+)</name>
        <dbReference type="ChEBI" id="CHEBI:29105"/>
        <note>catalytic</note>
    </ligand>
</feature>
<dbReference type="AlphaFoldDB" id="A0A538SY37"/>
<dbReference type="CDD" id="cd09604">
    <property type="entry name" value="M1_APN_like"/>
    <property type="match status" value="1"/>
</dbReference>
<dbReference type="Gene3D" id="1.10.390.10">
    <property type="entry name" value="Neutral Protease Domain 2"/>
    <property type="match status" value="1"/>
</dbReference>
<dbReference type="GO" id="GO:0008270">
    <property type="term" value="F:zinc ion binding"/>
    <property type="evidence" value="ECO:0007669"/>
    <property type="project" value="InterPro"/>
</dbReference>
<evidence type="ECO:0000313" key="4">
    <source>
        <dbReference type="EMBL" id="TMQ56308.1"/>
    </source>
</evidence>
<gene>
    <name evidence="4" type="ORF">E6K74_00290</name>
</gene>
<feature type="binding site" evidence="1">
    <location>
        <position position="400"/>
    </location>
    <ligand>
        <name>Zn(2+)</name>
        <dbReference type="ChEBI" id="CHEBI:29105"/>
        <note>catalytic</note>
    </ligand>
</feature>
<feature type="binding site" evidence="1">
    <location>
        <position position="377"/>
    </location>
    <ligand>
        <name>Zn(2+)</name>
        <dbReference type="ChEBI" id="CHEBI:29105"/>
        <note>catalytic</note>
    </ligand>
</feature>
<feature type="chain" id="PRO_5021697717" description="Peptidase M1 membrane alanine aminopeptidase domain-containing protein" evidence="2">
    <location>
        <begin position="26"/>
        <end position="1021"/>
    </location>
</feature>
<organism evidence="4 5">
    <name type="scientific">Eiseniibacteriota bacterium</name>
    <dbReference type="NCBI Taxonomy" id="2212470"/>
    <lineage>
        <taxon>Bacteria</taxon>
        <taxon>Candidatus Eiseniibacteriota</taxon>
    </lineage>
</organism>
<dbReference type="InterPro" id="IPR014782">
    <property type="entry name" value="Peptidase_M1_dom"/>
</dbReference>
<reference evidence="4 5" key="1">
    <citation type="journal article" date="2019" name="Nat. Microbiol.">
        <title>Mediterranean grassland soil C-N compound turnover is dependent on rainfall and depth, and is mediated by genomically divergent microorganisms.</title>
        <authorList>
            <person name="Diamond S."/>
            <person name="Andeer P.F."/>
            <person name="Li Z."/>
            <person name="Crits-Christoph A."/>
            <person name="Burstein D."/>
            <person name="Anantharaman K."/>
            <person name="Lane K.R."/>
            <person name="Thomas B.C."/>
            <person name="Pan C."/>
            <person name="Northen T.R."/>
            <person name="Banfield J.F."/>
        </authorList>
    </citation>
    <scope>NUCLEOTIDE SEQUENCE [LARGE SCALE GENOMIC DNA]</scope>
    <source>
        <strain evidence="4">WS_4</strain>
    </source>
</reference>
<keyword evidence="1" id="KW-0862">Zinc</keyword>
<proteinExistence type="predicted"/>
<name>A0A538SY37_UNCEI</name>
<keyword evidence="2" id="KW-0732">Signal</keyword>
<sequence length="1021" mass="115912">MIPARALFTASITLFLLVRSAPAWAEHTPGIPGWQQDVHYRISVSYAPQRFEIAGQETLAYWNLSPDSLTELYFHLYLNAYRPGSNMARYDASQENWRIQNLPPKRRGGEWIDRATIQGGDSLHVFVDDTIARIPLPQVLAPGESVVVCLSFRSKIPDVPERMGRSGKGVFAAQWYPRVCAYDRFGWHTDQHLGSEFYGDFGSFDVRVVLPGTFLLAHTGTLMNPSEVLPDSILVRLAAPGDDAITIWDRSAFKAPSDSAAKRALEMPRAWVIHADSVHDFAWACEEKWVWRRARWNGIEIHTFHRVSDMKRWNDAAATGAMMMAALTRRFGPYPYPSFSIVEEPIGAGGVEFPNIVWVSPRYRNDGTRRFESVIAHEMAHNWFYGMVGSNETAQAFLDEGFTSYAETGLMETLFGRTGNLTLPRQDFWLRWLHPLDDSRRRAWRNYLEFQARGIEEPVVTHSDRFKHPGAYYPSVYDKTNIGLWTLRAMAQERRFDEALREYFMTWRFHHPYADDFFAFMNRALGDSYDWFFRGWFLRTDCVDLTLRGLRSFPLEPPRSGETLASAGGVADSFRVELSLASRGGIDPPVPVAFRDKEGHRANRVVPREAFLPAAGEAVYRTTLPFAPSEAQLDPDLTLPDIDRSDNSTSRWPRFQPMVDNWRASPHPLDRTLLLWRPDAWYQTHDGAEIGVAFDASTVRWEHALKGNLGGGLREPRPFFDLEGRLRSLAADSRAIARARGYDLDGHQGYRISMSRDLGSKLERGFRWNLNVGLDYDKLRARDAPRRPEEWSPGGYPNVEGLLSLSRNYRYVRWTGSVRFRTDLLTERAAYGSAYVVTTADVTAIPQFPLSLRAAYGRVRGGSVPPEERFYLAGAGPRGEWNSRWFRSRGTIPSHWVAALGGDGNVRGFADSRPSGRTLVAVNVESRSGRLIPTWIPVIHRLRVPVLDPRSSLFADVGKVGDGDESLFSNMAADFGVGIRTRPLIRNHLTLRVDLPFFRTPPEPDENRWRLRGVLSVGEAF</sequence>
<protein>
    <recommendedName>
        <fullName evidence="3">Peptidase M1 membrane alanine aminopeptidase domain-containing protein</fullName>
    </recommendedName>
</protein>
<keyword evidence="1" id="KW-0479">Metal-binding</keyword>
<accession>A0A538SY37</accession>
<comment type="cofactor">
    <cofactor evidence="1">
        <name>Zn(2+)</name>
        <dbReference type="ChEBI" id="CHEBI:29105"/>
    </cofactor>
    <text evidence="1">Binds 1 zinc ion per subunit.</text>
</comment>
<evidence type="ECO:0000259" key="3">
    <source>
        <dbReference type="Pfam" id="PF01433"/>
    </source>
</evidence>
<feature type="signal peptide" evidence="2">
    <location>
        <begin position="1"/>
        <end position="25"/>
    </location>
</feature>
<dbReference type="PANTHER" id="PTHR45726">
    <property type="entry name" value="LEUKOTRIENE A-4 HYDROLASE"/>
    <property type="match status" value="1"/>
</dbReference>
<dbReference type="InterPro" id="IPR034015">
    <property type="entry name" value="M1_LTA4H"/>
</dbReference>
<dbReference type="EMBL" id="VBOU01000002">
    <property type="protein sequence ID" value="TMQ56308.1"/>
    <property type="molecule type" value="Genomic_DNA"/>
</dbReference>
<evidence type="ECO:0000256" key="2">
    <source>
        <dbReference type="SAM" id="SignalP"/>
    </source>
</evidence>
<dbReference type="Gene3D" id="2.40.160.50">
    <property type="entry name" value="membrane protein fhac: a member of the omp85/tpsb transporter family"/>
    <property type="match status" value="1"/>
</dbReference>
<comment type="caution">
    <text evidence="4">The sequence shown here is derived from an EMBL/GenBank/DDBJ whole genome shotgun (WGS) entry which is preliminary data.</text>
</comment>
<dbReference type="SUPFAM" id="SSF55486">
    <property type="entry name" value="Metalloproteases ('zincins'), catalytic domain"/>
    <property type="match status" value="1"/>
</dbReference>
<dbReference type="Proteomes" id="UP000319829">
    <property type="component" value="Unassembled WGS sequence"/>
</dbReference>
<feature type="domain" description="Peptidase M1 membrane alanine aminopeptidase" evidence="3">
    <location>
        <begin position="365"/>
        <end position="536"/>
    </location>
</feature>
<evidence type="ECO:0000313" key="5">
    <source>
        <dbReference type="Proteomes" id="UP000319829"/>
    </source>
</evidence>
<evidence type="ECO:0000256" key="1">
    <source>
        <dbReference type="PIRSR" id="PIRSR634015-3"/>
    </source>
</evidence>
<dbReference type="GO" id="GO:0008237">
    <property type="term" value="F:metallopeptidase activity"/>
    <property type="evidence" value="ECO:0007669"/>
    <property type="project" value="InterPro"/>
</dbReference>